<dbReference type="Pfam" id="PF20104">
    <property type="entry name" value="DUF6494"/>
    <property type="match status" value="1"/>
</dbReference>
<accession>A0A0P9CXJ9</accession>
<dbReference type="InterPro" id="IPR045471">
    <property type="entry name" value="DUF6494"/>
</dbReference>
<dbReference type="Proteomes" id="UP000050509">
    <property type="component" value="Unassembled WGS sequence"/>
</dbReference>
<evidence type="ECO:0000313" key="2">
    <source>
        <dbReference type="Proteomes" id="UP000050509"/>
    </source>
</evidence>
<evidence type="ECO:0000313" key="1">
    <source>
        <dbReference type="EMBL" id="KPV51055.1"/>
    </source>
</evidence>
<protein>
    <submittedName>
        <fullName evidence="1">Uncharacterized protein</fullName>
    </submittedName>
</protein>
<reference evidence="1 2" key="1">
    <citation type="submission" date="2015-09" db="EMBL/GenBank/DDBJ databases">
        <title>Draft genome sequence of Kouleothrix aurantiaca JCM 19913.</title>
        <authorList>
            <person name="Hemp J."/>
        </authorList>
    </citation>
    <scope>NUCLEOTIDE SEQUENCE [LARGE SCALE GENOMIC DNA]</scope>
    <source>
        <strain evidence="1 2">COM-B</strain>
    </source>
</reference>
<sequence length="61" mass="6771">MNEEQFTMELRKFLKRFGVGAQQAIEQAAQEHSGPTLKVRAVLTIEGAGEALVIEEELPTE</sequence>
<dbReference type="AlphaFoldDB" id="A0A0P9CXJ9"/>
<comment type="caution">
    <text evidence="1">The sequence shown here is derived from an EMBL/GenBank/DDBJ whole genome shotgun (WGS) entry which is preliminary data.</text>
</comment>
<dbReference type="EMBL" id="LJCR01001092">
    <property type="protein sequence ID" value="KPV51055.1"/>
    <property type="molecule type" value="Genomic_DNA"/>
</dbReference>
<organism evidence="1 2">
    <name type="scientific">Kouleothrix aurantiaca</name>
    <dbReference type="NCBI Taxonomy" id="186479"/>
    <lineage>
        <taxon>Bacteria</taxon>
        <taxon>Bacillati</taxon>
        <taxon>Chloroflexota</taxon>
        <taxon>Chloroflexia</taxon>
        <taxon>Chloroflexales</taxon>
        <taxon>Roseiflexineae</taxon>
        <taxon>Roseiflexaceae</taxon>
        <taxon>Kouleothrix</taxon>
    </lineage>
</organism>
<name>A0A0P9CXJ9_9CHLR</name>
<proteinExistence type="predicted"/>
<gene>
    <name evidence="1" type="ORF">SE17_23395</name>
</gene>
<keyword evidence="2" id="KW-1185">Reference proteome</keyword>